<comment type="subcellular location">
    <subcellularLocation>
        <location evidence="1">Cell membrane</location>
        <topology evidence="1">Multi-pass membrane protein</topology>
    </subcellularLocation>
</comment>
<sequence length="397" mass="41348">MRPNRLSPLRFVMAFGVVSMLADFVYEGARAITGPYLATLGASAAVVGFVTGAGEAVALMLRLVTGPLSDRTGRQWTLSITGYALTVVSVPLMALTTWLWPAAGLVITERFGKAVRTPARDTMLAQASSSGLGRGRTFAIHEALDQSGALLGPLLVAAMIAISGFRAGFAVLVIPGALALLTLAWLRRAVPHPAAYETVHAPTGSGSGSDDRLPGRFWLYAAFTAVSMAGFATFGVISFHMQARHVLSDGLIPVTYAAAMGAAALAALGSGHLYDRIGLRGLVIALPLSAVVPLLSFATTPALVWAGAVVWGMAMGIHESTLRAAIADLVPAHRRGTGYGVFTAVYGLAWLAGSTLIGILYSHSITSVVVFTVITQVLALALFVPLTLTRPTRPAAE</sequence>
<dbReference type="InterPro" id="IPR036259">
    <property type="entry name" value="MFS_trans_sf"/>
</dbReference>
<feature type="transmembrane region" description="Helical" evidence="6">
    <location>
        <begin position="76"/>
        <end position="100"/>
    </location>
</feature>
<accession>A0A7K0DFS2</accession>
<evidence type="ECO:0000256" key="6">
    <source>
        <dbReference type="SAM" id="Phobius"/>
    </source>
</evidence>
<dbReference type="GO" id="GO:0005886">
    <property type="term" value="C:plasma membrane"/>
    <property type="evidence" value="ECO:0007669"/>
    <property type="project" value="UniProtKB-SubCell"/>
</dbReference>
<feature type="domain" description="Major facilitator superfamily (MFS) profile" evidence="7">
    <location>
        <begin position="9"/>
        <end position="393"/>
    </location>
</feature>
<dbReference type="PROSITE" id="PS50850">
    <property type="entry name" value="MFS"/>
    <property type="match status" value="1"/>
</dbReference>
<dbReference type="AlphaFoldDB" id="A0A7K0DFS2"/>
<feature type="transmembrane region" description="Helical" evidence="6">
    <location>
        <begin position="154"/>
        <end position="186"/>
    </location>
</feature>
<gene>
    <name evidence="8" type="ORF">NRB20_67550</name>
</gene>
<organism evidence="8 9">
    <name type="scientific">Nocardia macrotermitis</name>
    <dbReference type="NCBI Taxonomy" id="2585198"/>
    <lineage>
        <taxon>Bacteria</taxon>
        <taxon>Bacillati</taxon>
        <taxon>Actinomycetota</taxon>
        <taxon>Actinomycetes</taxon>
        <taxon>Mycobacteriales</taxon>
        <taxon>Nocardiaceae</taxon>
        <taxon>Nocardia</taxon>
    </lineage>
</organism>
<reference evidence="8 9" key="1">
    <citation type="submission" date="2019-10" db="EMBL/GenBank/DDBJ databases">
        <title>Nocardia macrotermitis sp. nov. and Nocardia aurantia sp. nov., isolated from the gut of fungus growing-termite Macrotermes natalensis.</title>
        <authorList>
            <person name="Benndorf R."/>
            <person name="Schwitalla J."/>
            <person name="Martin K."/>
            <person name="De Beer W."/>
            <person name="Kaster A.-K."/>
            <person name="Vollmers J."/>
            <person name="Poulsen M."/>
            <person name="Beemelmanns C."/>
        </authorList>
    </citation>
    <scope>NUCLEOTIDE SEQUENCE [LARGE SCALE GENOMIC DNA]</scope>
    <source>
        <strain evidence="8 9">RB20</strain>
    </source>
</reference>
<evidence type="ECO:0000256" key="2">
    <source>
        <dbReference type="ARBA" id="ARBA00022475"/>
    </source>
</evidence>
<dbReference type="EMBL" id="WEGK01000021">
    <property type="protein sequence ID" value="MQY23624.1"/>
    <property type="molecule type" value="Genomic_DNA"/>
</dbReference>
<feature type="transmembrane region" description="Helical" evidence="6">
    <location>
        <begin position="217"/>
        <end position="239"/>
    </location>
</feature>
<evidence type="ECO:0000256" key="1">
    <source>
        <dbReference type="ARBA" id="ARBA00004651"/>
    </source>
</evidence>
<dbReference type="Pfam" id="PF07690">
    <property type="entry name" value="MFS_1"/>
    <property type="match status" value="1"/>
</dbReference>
<comment type="caution">
    <text evidence="8">The sequence shown here is derived from an EMBL/GenBank/DDBJ whole genome shotgun (WGS) entry which is preliminary data.</text>
</comment>
<dbReference type="Proteomes" id="UP000438448">
    <property type="component" value="Unassembled WGS sequence"/>
</dbReference>
<feature type="transmembrane region" description="Helical" evidence="6">
    <location>
        <begin position="367"/>
        <end position="388"/>
    </location>
</feature>
<dbReference type="Gene3D" id="1.20.1250.20">
    <property type="entry name" value="MFS general substrate transporter like domains"/>
    <property type="match status" value="2"/>
</dbReference>
<evidence type="ECO:0000256" key="5">
    <source>
        <dbReference type="ARBA" id="ARBA00023136"/>
    </source>
</evidence>
<dbReference type="PANTHER" id="PTHR42688:SF1">
    <property type="entry name" value="BLR5212 PROTEIN"/>
    <property type="match status" value="1"/>
</dbReference>
<name>A0A7K0DFS2_9NOCA</name>
<keyword evidence="9" id="KW-1185">Reference proteome</keyword>
<feature type="transmembrane region" description="Helical" evidence="6">
    <location>
        <begin position="339"/>
        <end position="361"/>
    </location>
</feature>
<keyword evidence="2" id="KW-1003">Cell membrane</keyword>
<evidence type="ECO:0000313" key="9">
    <source>
        <dbReference type="Proteomes" id="UP000438448"/>
    </source>
</evidence>
<dbReference type="InterPro" id="IPR020846">
    <property type="entry name" value="MFS_dom"/>
</dbReference>
<dbReference type="CDD" id="cd17370">
    <property type="entry name" value="MFS_MJ1317_like"/>
    <property type="match status" value="1"/>
</dbReference>
<feature type="transmembrane region" description="Helical" evidence="6">
    <location>
        <begin position="7"/>
        <end position="26"/>
    </location>
</feature>
<dbReference type="RefSeq" id="WP_227834114.1">
    <property type="nucleotide sequence ID" value="NZ_WEGK01000021.1"/>
</dbReference>
<feature type="transmembrane region" description="Helical" evidence="6">
    <location>
        <begin position="38"/>
        <end position="64"/>
    </location>
</feature>
<dbReference type="InterPro" id="IPR011701">
    <property type="entry name" value="MFS"/>
</dbReference>
<protein>
    <recommendedName>
        <fullName evidence="7">Major facilitator superfamily (MFS) profile domain-containing protein</fullName>
    </recommendedName>
</protein>
<evidence type="ECO:0000313" key="8">
    <source>
        <dbReference type="EMBL" id="MQY23624.1"/>
    </source>
</evidence>
<evidence type="ECO:0000256" key="3">
    <source>
        <dbReference type="ARBA" id="ARBA00022692"/>
    </source>
</evidence>
<dbReference type="GO" id="GO:0022857">
    <property type="term" value="F:transmembrane transporter activity"/>
    <property type="evidence" value="ECO:0007669"/>
    <property type="project" value="InterPro"/>
</dbReference>
<dbReference type="InterPro" id="IPR052425">
    <property type="entry name" value="Uncharacterized_MFS-type"/>
</dbReference>
<keyword evidence="5 6" id="KW-0472">Membrane</keyword>
<proteinExistence type="predicted"/>
<keyword evidence="4 6" id="KW-1133">Transmembrane helix</keyword>
<keyword evidence="3 6" id="KW-0812">Transmembrane</keyword>
<dbReference type="SUPFAM" id="SSF103473">
    <property type="entry name" value="MFS general substrate transporter"/>
    <property type="match status" value="1"/>
</dbReference>
<evidence type="ECO:0000259" key="7">
    <source>
        <dbReference type="PROSITE" id="PS50850"/>
    </source>
</evidence>
<dbReference type="PANTHER" id="PTHR42688">
    <property type="entry name" value="CONSERVED PROTEIN"/>
    <property type="match status" value="1"/>
</dbReference>
<feature type="transmembrane region" description="Helical" evidence="6">
    <location>
        <begin position="251"/>
        <end position="270"/>
    </location>
</feature>
<feature type="transmembrane region" description="Helical" evidence="6">
    <location>
        <begin position="277"/>
        <end position="296"/>
    </location>
</feature>
<evidence type="ECO:0000256" key="4">
    <source>
        <dbReference type="ARBA" id="ARBA00022989"/>
    </source>
</evidence>